<sequence length="196" mass="22175">MFKATTLILPSPIPARTTRTIGFISLRALATSTPILAGRQPSGGRRDRAKPVRHRHHGRRTVRIQRPDHRGPRAVQHQGGAKVLEEVGVRTSATEQYVIQKSHREFDSTIISTDIISTEFAKPFTPPHHVSNPLLQVSQLYGRAAPRRAQGRPDSAAARYNPERDELKFSAERFPYRPQNKKYLSDLFDRVVEEAK</sequence>
<keyword evidence="4" id="KW-1185">Reference proteome</keyword>
<gene>
    <name evidence="3" type="ORF">BC936DRAFT_142299</name>
</gene>
<feature type="domain" description="Small ribosomal subunit protein mS35 mitochondrial conserved" evidence="2">
    <location>
        <begin position="156"/>
        <end position="196"/>
    </location>
</feature>
<organism evidence="3 4">
    <name type="scientific">Jimgerdemannia flammicorona</name>
    <dbReference type="NCBI Taxonomy" id="994334"/>
    <lineage>
        <taxon>Eukaryota</taxon>
        <taxon>Fungi</taxon>
        <taxon>Fungi incertae sedis</taxon>
        <taxon>Mucoromycota</taxon>
        <taxon>Mucoromycotina</taxon>
        <taxon>Endogonomycetes</taxon>
        <taxon>Endogonales</taxon>
        <taxon>Endogonaceae</taxon>
        <taxon>Jimgerdemannia</taxon>
    </lineage>
</organism>
<dbReference type="Pfam" id="PF10213">
    <property type="entry name" value="MRP-S28"/>
    <property type="match status" value="1"/>
</dbReference>
<proteinExistence type="predicted"/>
<feature type="region of interest" description="Disordered" evidence="1">
    <location>
        <begin position="36"/>
        <end position="62"/>
    </location>
</feature>
<evidence type="ECO:0000259" key="2">
    <source>
        <dbReference type="Pfam" id="PF10213"/>
    </source>
</evidence>
<accession>A0A433A0L7</accession>
<feature type="non-terminal residue" evidence="3">
    <location>
        <position position="196"/>
    </location>
</feature>
<dbReference type="Proteomes" id="UP000268093">
    <property type="component" value="Unassembled WGS sequence"/>
</dbReference>
<reference evidence="3 4" key="1">
    <citation type="journal article" date="2018" name="New Phytol.">
        <title>Phylogenomics of Endogonaceae and evolution of mycorrhizas within Mucoromycota.</title>
        <authorList>
            <person name="Chang Y."/>
            <person name="Desiro A."/>
            <person name="Na H."/>
            <person name="Sandor L."/>
            <person name="Lipzen A."/>
            <person name="Clum A."/>
            <person name="Barry K."/>
            <person name="Grigoriev I.V."/>
            <person name="Martin F.M."/>
            <person name="Stajich J.E."/>
            <person name="Smith M.E."/>
            <person name="Bonito G."/>
            <person name="Spatafora J.W."/>
        </authorList>
    </citation>
    <scope>NUCLEOTIDE SEQUENCE [LARGE SCALE GENOMIC DNA]</scope>
    <source>
        <strain evidence="3 4">GMNB39</strain>
    </source>
</reference>
<evidence type="ECO:0000313" key="3">
    <source>
        <dbReference type="EMBL" id="RUO96271.1"/>
    </source>
</evidence>
<feature type="compositionally biased region" description="Basic residues" evidence="1">
    <location>
        <begin position="51"/>
        <end position="62"/>
    </location>
</feature>
<dbReference type="InterPro" id="IPR019349">
    <property type="entry name" value="Ribosomal_mS35_mit"/>
</dbReference>
<evidence type="ECO:0000256" key="1">
    <source>
        <dbReference type="SAM" id="MobiDB-lite"/>
    </source>
</evidence>
<dbReference type="AlphaFoldDB" id="A0A433A0L7"/>
<name>A0A433A0L7_9FUNG</name>
<dbReference type="EMBL" id="RBNI01022245">
    <property type="protein sequence ID" value="RUO96271.1"/>
    <property type="molecule type" value="Genomic_DNA"/>
</dbReference>
<feature type="region of interest" description="Disordered" evidence="1">
    <location>
        <begin position="145"/>
        <end position="164"/>
    </location>
</feature>
<dbReference type="OrthoDB" id="283424at2759"/>
<comment type="caution">
    <text evidence="3">The sequence shown here is derived from an EMBL/GenBank/DDBJ whole genome shotgun (WGS) entry which is preliminary data.</text>
</comment>
<evidence type="ECO:0000313" key="4">
    <source>
        <dbReference type="Proteomes" id="UP000268093"/>
    </source>
</evidence>
<protein>
    <recommendedName>
        <fullName evidence="2">Small ribosomal subunit protein mS35 mitochondrial conserved domain-containing protein</fullName>
    </recommendedName>
</protein>